<protein>
    <recommendedName>
        <fullName evidence="2">DUF4426 domain-containing protein</fullName>
    </recommendedName>
</protein>
<feature type="signal peptide" evidence="1">
    <location>
        <begin position="1"/>
        <end position="22"/>
    </location>
</feature>
<gene>
    <name evidence="3" type="ORF">TW77_00825</name>
</gene>
<sequence length="148" mass="16620">MKTLFSLMSLLAVLMFTQPAHANNPQGGQYKQLGDWQVHYIAFPSTFIQPNIASAYGLTRSNSKAIINISVLADDASNTAQRATLSGHARSLIGTKTNLTFKEVVEGDAVYYLAQMDVDHEDTYRFEVTIRQGNTRHVLKFQQKFYVD</sequence>
<name>A0A0F4R3W0_9GAMM</name>
<dbReference type="RefSeq" id="WP_046003062.1">
    <property type="nucleotide sequence ID" value="NZ_JXYA01000001.1"/>
</dbReference>
<evidence type="ECO:0000313" key="4">
    <source>
        <dbReference type="Proteomes" id="UP000033452"/>
    </source>
</evidence>
<reference evidence="3 4" key="1">
    <citation type="journal article" date="2015" name="BMC Genomics">
        <title>Genome mining reveals unlocked bioactive potential of marine Gram-negative bacteria.</title>
        <authorList>
            <person name="Machado H."/>
            <person name="Sonnenschein E.C."/>
            <person name="Melchiorsen J."/>
            <person name="Gram L."/>
        </authorList>
    </citation>
    <scope>NUCLEOTIDE SEQUENCE [LARGE SCALE GENOMIC DNA]</scope>
    <source>
        <strain evidence="3 4">S2471</strain>
    </source>
</reference>
<evidence type="ECO:0000259" key="2">
    <source>
        <dbReference type="Pfam" id="PF14467"/>
    </source>
</evidence>
<organism evidence="3 4">
    <name type="scientific">Pseudoalteromonas rubra</name>
    <dbReference type="NCBI Taxonomy" id="43658"/>
    <lineage>
        <taxon>Bacteria</taxon>
        <taxon>Pseudomonadati</taxon>
        <taxon>Pseudomonadota</taxon>
        <taxon>Gammaproteobacteria</taxon>
        <taxon>Alteromonadales</taxon>
        <taxon>Pseudoalteromonadaceae</taxon>
        <taxon>Pseudoalteromonas</taxon>
    </lineage>
</organism>
<accession>A0A0F4R3W0</accession>
<dbReference type="EMBL" id="JXYA01000001">
    <property type="protein sequence ID" value="KJZ13472.1"/>
    <property type="molecule type" value="Genomic_DNA"/>
</dbReference>
<dbReference type="OrthoDB" id="8563353at2"/>
<dbReference type="Proteomes" id="UP000033452">
    <property type="component" value="Unassembled WGS sequence"/>
</dbReference>
<dbReference type="Pfam" id="PF14467">
    <property type="entry name" value="DUF4426"/>
    <property type="match status" value="1"/>
</dbReference>
<feature type="domain" description="DUF4426" evidence="2">
    <location>
        <begin position="31"/>
        <end position="148"/>
    </location>
</feature>
<dbReference type="Gene3D" id="2.60.40.3340">
    <property type="entry name" value="Domain of unknown function DUF4426"/>
    <property type="match status" value="1"/>
</dbReference>
<evidence type="ECO:0000256" key="1">
    <source>
        <dbReference type="SAM" id="SignalP"/>
    </source>
</evidence>
<dbReference type="PATRIC" id="fig|43658.5.peg.170"/>
<keyword evidence="1" id="KW-0732">Signal</keyword>
<proteinExistence type="predicted"/>
<feature type="chain" id="PRO_5002476347" description="DUF4426 domain-containing protein" evidence="1">
    <location>
        <begin position="23"/>
        <end position="148"/>
    </location>
</feature>
<dbReference type="AlphaFoldDB" id="A0A0F4R3W0"/>
<comment type="caution">
    <text evidence="3">The sequence shown here is derived from an EMBL/GenBank/DDBJ whole genome shotgun (WGS) entry which is preliminary data.</text>
</comment>
<evidence type="ECO:0000313" key="3">
    <source>
        <dbReference type="EMBL" id="KJZ13472.1"/>
    </source>
</evidence>
<dbReference type="InterPro" id="IPR025218">
    <property type="entry name" value="DUF4426"/>
</dbReference>
<keyword evidence="4" id="KW-1185">Reference proteome</keyword>